<evidence type="ECO:0000313" key="5">
    <source>
        <dbReference type="Proteomes" id="UP001595826"/>
    </source>
</evidence>
<comment type="caution">
    <text evidence="4">The sequence shown here is derived from an EMBL/GenBank/DDBJ whole genome shotgun (WGS) entry which is preliminary data.</text>
</comment>
<dbReference type="Proteomes" id="UP001595826">
    <property type="component" value="Unassembled WGS sequence"/>
</dbReference>
<reference evidence="5" key="1">
    <citation type="journal article" date="2019" name="Int. J. Syst. Evol. Microbiol.">
        <title>The Global Catalogue of Microorganisms (GCM) 10K type strain sequencing project: providing services to taxonomists for standard genome sequencing and annotation.</title>
        <authorList>
            <consortium name="The Broad Institute Genomics Platform"/>
            <consortium name="The Broad Institute Genome Sequencing Center for Infectious Disease"/>
            <person name="Wu L."/>
            <person name="Ma J."/>
        </authorList>
    </citation>
    <scope>NUCLEOTIDE SEQUENCE [LARGE SCALE GENOMIC DNA]</scope>
    <source>
        <strain evidence="5">CECT 8655</strain>
    </source>
</reference>
<evidence type="ECO:0000259" key="3">
    <source>
        <dbReference type="PROSITE" id="PS51762"/>
    </source>
</evidence>
<name>A0ABV8R8J8_9FLAO</name>
<dbReference type="PROSITE" id="PS51762">
    <property type="entry name" value="GH16_2"/>
    <property type="match status" value="1"/>
</dbReference>
<dbReference type="Pfam" id="PF00722">
    <property type="entry name" value="Glyco_hydro_16"/>
    <property type="match status" value="1"/>
</dbReference>
<sequence length="346" mass="39736">MKNLLFFFCFFYTISFIGQITYIENFNDKGIPINIPNGSYWKYFNDIHPYQNTWEKFIPGDGFAYIKVDADIHNDTDTTYPYQTMVFGGATENHRIEVRMRGAVVDGGLVGFLFTYSENSLGTNFNEVDIEVVANDRDVDVHETLPPNGWTDARFNSWRNASTTTFLPITGSAKPVVNDKGEKISLIDNEFHTYTIDWRTDQVDFYIDGVLQDSFNTNIAAGWGEVIIGFRNLPWAKDFNWTGEHYLVVDYFKVQYLNSLSIKDNSISKIKDVAVYPNPAQNELNITSKDFYNINKIEIFNSLGKRLISFSDYQNKIDISNLSAGLYLVNTYFIDGSIITKKLMKK</sequence>
<evidence type="ECO:0000256" key="2">
    <source>
        <dbReference type="ARBA" id="ARBA00022729"/>
    </source>
</evidence>
<accession>A0ABV8R8J8</accession>
<dbReference type="Pfam" id="PF18962">
    <property type="entry name" value="Por_Secre_tail"/>
    <property type="match status" value="1"/>
</dbReference>
<keyword evidence="5" id="KW-1185">Reference proteome</keyword>
<dbReference type="InterPro" id="IPR026444">
    <property type="entry name" value="Secre_tail"/>
</dbReference>
<feature type="domain" description="GH16" evidence="3">
    <location>
        <begin position="26"/>
        <end position="260"/>
    </location>
</feature>
<dbReference type="CDD" id="cd00413">
    <property type="entry name" value="Glyco_hydrolase_16"/>
    <property type="match status" value="1"/>
</dbReference>
<organism evidence="4 5">
    <name type="scientific">Polaribacter marinivivus</name>
    <dbReference type="NCBI Taxonomy" id="1524260"/>
    <lineage>
        <taxon>Bacteria</taxon>
        <taxon>Pseudomonadati</taxon>
        <taxon>Bacteroidota</taxon>
        <taxon>Flavobacteriia</taxon>
        <taxon>Flavobacteriales</taxon>
        <taxon>Flavobacteriaceae</taxon>
    </lineage>
</organism>
<keyword evidence="2" id="KW-0732">Signal</keyword>
<evidence type="ECO:0000313" key="4">
    <source>
        <dbReference type="EMBL" id="MFC4267544.1"/>
    </source>
</evidence>
<comment type="similarity">
    <text evidence="1">Belongs to the glycosyl hydrolase 16 family.</text>
</comment>
<dbReference type="NCBIfam" id="TIGR04183">
    <property type="entry name" value="Por_Secre_tail"/>
    <property type="match status" value="1"/>
</dbReference>
<dbReference type="Gene3D" id="2.60.120.200">
    <property type="match status" value="1"/>
</dbReference>
<dbReference type="SUPFAM" id="SSF49899">
    <property type="entry name" value="Concanavalin A-like lectins/glucanases"/>
    <property type="match status" value="1"/>
</dbReference>
<evidence type="ECO:0000256" key="1">
    <source>
        <dbReference type="ARBA" id="ARBA00006865"/>
    </source>
</evidence>
<dbReference type="RefSeq" id="WP_377407497.1">
    <property type="nucleotide sequence ID" value="NZ_JBHSCY010000001.1"/>
</dbReference>
<gene>
    <name evidence="4" type="ORF">ACFOWD_01395</name>
</gene>
<proteinExistence type="inferred from homology"/>
<protein>
    <submittedName>
        <fullName evidence="4">T9SS type A sorting domain-containing protein</fullName>
    </submittedName>
</protein>
<dbReference type="EMBL" id="JBHSCY010000001">
    <property type="protein sequence ID" value="MFC4267544.1"/>
    <property type="molecule type" value="Genomic_DNA"/>
</dbReference>
<dbReference type="InterPro" id="IPR000757">
    <property type="entry name" value="Beta-glucanase-like"/>
</dbReference>
<dbReference type="InterPro" id="IPR013320">
    <property type="entry name" value="ConA-like_dom_sf"/>
</dbReference>